<proteinExistence type="predicted"/>
<dbReference type="EMBL" id="JABEBT010000069">
    <property type="protein sequence ID" value="KAF7633834.1"/>
    <property type="molecule type" value="Genomic_DNA"/>
</dbReference>
<feature type="transmembrane region" description="Helical" evidence="1">
    <location>
        <begin position="6"/>
        <end position="30"/>
    </location>
</feature>
<dbReference type="Proteomes" id="UP000605970">
    <property type="component" value="Unassembled WGS sequence"/>
</dbReference>
<keyword evidence="1" id="KW-0472">Membrane</keyword>
<sequence>MMLTFSYPLVIVGILNVFITLSIMFVIRRLRREERKSKKYPAYGDICCHPDIYIVSFLLSLSLISFILSLCFRWCGIIDITDESDLEVEHTLMFNGGFFGLLGLAFAFYSFAIYYDHHADVVEWDKERKQRLANRPNFSQNTCNRSIVKSSSPERRPIGPMGMLVPAMI</sequence>
<dbReference type="AlphaFoldDB" id="A0A8S9ZL30"/>
<protein>
    <submittedName>
        <fullName evidence="2">Uncharacterized protein</fullName>
    </submittedName>
</protein>
<evidence type="ECO:0000256" key="1">
    <source>
        <dbReference type="SAM" id="Phobius"/>
    </source>
</evidence>
<keyword evidence="1" id="KW-1133">Transmembrane helix</keyword>
<keyword evidence="1" id="KW-0812">Transmembrane</keyword>
<evidence type="ECO:0000313" key="3">
    <source>
        <dbReference type="Proteomes" id="UP000605970"/>
    </source>
</evidence>
<evidence type="ECO:0000313" key="2">
    <source>
        <dbReference type="EMBL" id="KAF7633834.1"/>
    </source>
</evidence>
<organism evidence="2 3">
    <name type="scientific">Meloidogyne graminicola</name>
    <dbReference type="NCBI Taxonomy" id="189291"/>
    <lineage>
        <taxon>Eukaryota</taxon>
        <taxon>Metazoa</taxon>
        <taxon>Ecdysozoa</taxon>
        <taxon>Nematoda</taxon>
        <taxon>Chromadorea</taxon>
        <taxon>Rhabditida</taxon>
        <taxon>Tylenchina</taxon>
        <taxon>Tylenchomorpha</taxon>
        <taxon>Tylenchoidea</taxon>
        <taxon>Meloidogynidae</taxon>
        <taxon>Meloidogyninae</taxon>
        <taxon>Meloidogyne</taxon>
    </lineage>
</organism>
<reference evidence="2" key="1">
    <citation type="journal article" date="2020" name="Ecol. Evol.">
        <title>Genome structure and content of the rice root-knot nematode (Meloidogyne graminicola).</title>
        <authorList>
            <person name="Phan N.T."/>
            <person name="Danchin E.G.J."/>
            <person name="Klopp C."/>
            <person name="Perfus-Barbeoch L."/>
            <person name="Kozlowski D.K."/>
            <person name="Koutsovoulos G.D."/>
            <person name="Lopez-Roques C."/>
            <person name="Bouchez O."/>
            <person name="Zahm M."/>
            <person name="Besnard G."/>
            <person name="Bellafiore S."/>
        </authorList>
    </citation>
    <scope>NUCLEOTIDE SEQUENCE</scope>
    <source>
        <strain evidence="2">VN-18</strain>
    </source>
</reference>
<feature type="transmembrane region" description="Helical" evidence="1">
    <location>
        <begin position="92"/>
        <end position="115"/>
    </location>
</feature>
<feature type="transmembrane region" description="Helical" evidence="1">
    <location>
        <begin position="51"/>
        <end position="72"/>
    </location>
</feature>
<gene>
    <name evidence="2" type="ORF">Mgra_00006802</name>
</gene>
<comment type="caution">
    <text evidence="2">The sequence shown here is derived from an EMBL/GenBank/DDBJ whole genome shotgun (WGS) entry which is preliminary data.</text>
</comment>
<accession>A0A8S9ZL30</accession>
<keyword evidence="3" id="KW-1185">Reference proteome</keyword>
<name>A0A8S9ZL30_9BILA</name>